<evidence type="ECO:0000259" key="12">
    <source>
        <dbReference type="Pfam" id="PF08245"/>
    </source>
</evidence>
<sequence>MTYEEALNKIASLMRFGSKPGLERIQKLLQRMGNPQDSLKFVHVAGTNGKGSTCALIASVLKKSGYKTGLFISPYITDFCERMQINGEKISHEELAEIVEKLFPLVEKMNENGEIITEFELVTAIAFQWFAQKQCDLVVLEVGLGGRLDATNVIQTPLVSVITSISLDHTKVLGDTLEQIAYEKSGIIKDGGVTVCYPDQKKEALAIIRKTAAGRNNRFVLADKKSVVPLSMNLTGTGLLYEDLLVNLPFLGEHQIKNAVTALAVLEVLKEEGYHISGHSVESGFACASFPARMEVLSVNPTIILDGAHNPDGMAALADAVRKYLPGKKITAIVGMLADKDVKSSLHFLAGLFTNVITLAPNNPRAMKAEDLAERFRLNGIPAQAMENAGEALQKGMSLAGEDGALLICGSLYLAGDIRPLVLNLLSKK</sequence>
<keyword evidence="5 10" id="KW-0547">Nucleotide-binding</keyword>
<dbReference type="Pfam" id="PF02875">
    <property type="entry name" value="Mur_ligase_C"/>
    <property type="match status" value="1"/>
</dbReference>
<dbReference type="Gene3D" id="3.40.1190.10">
    <property type="entry name" value="Mur-like, catalytic domain"/>
    <property type="match status" value="1"/>
</dbReference>
<evidence type="ECO:0000256" key="10">
    <source>
        <dbReference type="PIRNR" id="PIRNR001563"/>
    </source>
</evidence>
<dbReference type="PROSITE" id="PS01011">
    <property type="entry name" value="FOLYLPOLYGLU_SYNT_1"/>
    <property type="match status" value="1"/>
</dbReference>
<comment type="similarity">
    <text evidence="1 10">Belongs to the folylpolyglutamate synthase family.</text>
</comment>
<dbReference type="InterPro" id="IPR004101">
    <property type="entry name" value="Mur_ligase_C"/>
</dbReference>
<keyword evidence="3 10" id="KW-0436">Ligase</keyword>
<evidence type="ECO:0000256" key="3">
    <source>
        <dbReference type="ARBA" id="ARBA00022598"/>
    </source>
</evidence>
<dbReference type="Pfam" id="PF08245">
    <property type="entry name" value="Mur_ligase_M"/>
    <property type="match status" value="1"/>
</dbReference>
<evidence type="ECO:0000256" key="1">
    <source>
        <dbReference type="ARBA" id="ARBA00008276"/>
    </source>
</evidence>
<dbReference type="RefSeq" id="WP_268056953.1">
    <property type="nucleotide sequence ID" value="NZ_JAPOHA010000001.1"/>
</dbReference>
<accession>A0ABT4BSN7</accession>
<evidence type="ECO:0000259" key="11">
    <source>
        <dbReference type="Pfam" id="PF02875"/>
    </source>
</evidence>
<feature type="domain" description="Mur ligase C-terminal" evidence="11">
    <location>
        <begin position="293"/>
        <end position="411"/>
    </location>
</feature>
<reference evidence="13 14" key="1">
    <citation type="submission" date="2022-11" db="EMBL/GenBank/DDBJ databases">
        <authorList>
            <person name="Caiyu Z."/>
        </authorList>
    </citation>
    <scope>NUCLEOTIDE SEQUENCE [LARGE SCALE GENOMIC DNA]</scope>
    <source>
        <strain evidence="13 14">YR-4</strain>
    </source>
</reference>
<dbReference type="SUPFAM" id="SSF53244">
    <property type="entry name" value="MurD-like peptide ligases, peptide-binding domain"/>
    <property type="match status" value="1"/>
</dbReference>
<dbReference type="InterPro" id="IPR001645">
    <property type="entry name" value="Folylpolyglutamate_synth"/>
</dbReference>
<dbReference type="InterPro" id="IPR018109">
    <property type="entry name" value="Folylpolyglutamate_synth_CS"/>
</dbReference>
<organism evidence="13 14">
    <name type="scientific">Caproiciproducens galactitolivorans</name>
    <dbReference type="NCBI Taxonomy" id="642589"/>
    <lineage>
        <taxon>Bacteria</taxon>
        <taxon>Bacillati</taxon>
        <taxon>Bacillota</taxon>
        <taxon>Clostridia</taxon>
        <taxon>Eubacteriales</taxon>
        <taxon>Acutalibacteraceae</taxon>
        <taxon>Caproiciproducens</taxon>
    </lineage>
</organism>
<keyword evidence="14" id="KW-1185">Reference proteome</keyword>
<dbReference type="InterPro" id="IPR036565">
    <property type="entry name" value="Mur-like_cat_sf"/>
</dbReference>
<feature type="domain" description="Mur ligase central" evidence="12">
    <location>
        <begin position="44"/>
        <end position="265"/>
    </location>
</feature>
<dbReference type="PANTHER" id="PTHR11136:SF0">
    <property type="entry name" value="DIHYDROFOLATE SYNTHETASE-RELATED"/>
    <property type="match status" value="1"/>
</dbReference>
<evidence type="ECO:0000256" key="7">
    <source>
        <dbReference type="ARBA" id="ARBA00022842"/>
    </source>
</evidence>
<evidence type="ECO:0000256" key="9">
    <source>
        <dbReference type="ARBA" id="ARBA00047493"/>
    </source>
</evidence>
<dbReference type="InterPro" id="IPR036615">
    <property type="entry name" value="Mur_ligase_C_dom_sf"/>
</dbReference>
<dbReference type="PIRSF" id="PIRSF001563">
    <property type="entry name" value="Folylpolyglu_synth"/>
    <property type="match status" value="1"/>
</dbReference>
<dbReference type="NCBIfam" id="TIGR01499">
    <property type="entry name" value="folC"/>
    <property type="match status" value="1"/>
</dbReference>
<evidence type="ECO:0000256" key="8">
    <source>
        <dbReference type="ARBA" id="ARBA00030592"/>
    </source>
</evidence>
<keyword evidence="6 10" id="KW-0067">ATP-binding</keyword>
<keyword evidence="4" id="KW-0479">Metal-binding</keyword>
<name>A0ABT4BSN7_9FIRM</name>
<protein>
    <recommendedName>
        <fullName evidence="2">tetrahydrofolate synthase</fullName>
        <ecNumber evidence="2">6.3.2.17</ecNumber>
    </recommendedName>
    <alternativeName>
        <fullName evidence="8">Tetrahydrofolylpolyglutamate synthase</fullName>
    </alternativeName>
</protein>
<evidence type="ECO:0000256" key="4">
    <source>
        <dbReference type="ARBA" id="ARBA00022723"/>
    </source>
</evidence>
<dbReference type="Gene3D" id="3.90.190.20">
    <property type="entry name" value="Mur ligase, C-terminal domain"/>
    <property type="match status" value="1"/>
</dbReference>
<comment type="catalytic activity">
    <reaction evidence="9">
        <text>(6S)-5,6,7,8-tetrahydrofolyl-(gamma-L-Glu)(n) + L-glutamate + ATP = (6S)-5,6,7,8-tetrahydrofolyl-(gamma-L-Glu)(n+1) + ADP + phosphate + H(+)</text>
        <dbReference type="Rhea" id="RHEA:10580"/>
        <dbReference type="Rhea" id="RHEA-COMP:14738"/>
        <dbReference type="Rhea" id="RHEA-COMP:14740"/>
        <dbReference type="ChEBI" id="CHEBI:15378"/>
        <dbReference type="ChEBI" id="CHEBI:29985"/>
        <dbReference type="ChEBI" id="CHEBI:30616"/>
        <dbReference type="ChEBI" id="CHEBI:43474"/>
        <dbReference type="ChEBI" id="CHEBI:141005"/>
        <dbReference type="ChEBI" id="CHEBI:456216"/>
        <dbReference type="EC" id="6.3.2.17"/>
    </reaction>
</comment>
<evidence type="ECO:0000256" key="2">
    <source>
        <dbReference type="ARBA" id="ARBA00013025"/>
    </source>
</evidence>
<dbReference type="EMBL" id="JAPOHA010000001">
    <property type="protein sequence ID" value="MCY1712948.1"/>
    <property type="molecule type" value="Genomic_DNA"/>
</dbReference>
<dbReference type="SUPFAM" id="SSF53623">
    <property type="entry name" value="MurD-like peptide ligases, catalytic domain"/>
    <property type="match status" value="1"/>
</dbReference>
<keyword evidence="7" id="KW-0460">Magnesium</keyword>
<dbReference type="PROSITE" id="PS01012">
    <property type="entry name" value="FOLYLPOLYGLU_SYNT_2"/>
    <property type="match status" value="1"/>
</dbReference>
<evidence type="ECO:0000256" key="5">
    <source>
        <dbReference type="ARBA" id="ARBA00022741"/>
    </source>
</evidence>
<gene>
    <name evidence="13" type="ORF">OUY18_01590</name>
</gene>
<dbReference type="EC" id="6.3.2.17" evidence="2"/>
<evidence type="ECO:0000313" key="14">
    <source>
        <dbReference type="Proteomes" id="UP001082703"/>
    </source>
</evidence>
<comment type="caution">
    <text evidence="13">The sequence shown here is derived from an EMBL/GenBank/DDBJ whole genome shotgun (WGS) entry which is preliminary data.</text>
</comment>
<dbReference type="PANTHER" id="PTHR11136">
    <property type="entry name" value="FOLYLPOLYGLUTAMATE SYNTHASE-RELATED"/>
    <property type="match status" value="1"/>
</dbReference>
<proteinExistence type="inferred from homology"/>
<evidence type="ECO:0000313" key="13">
    <source>
        <dbReference type="EMBL" id="MCY1712948.1"/>
    </source>
</evidence>
<evidence type="ECO:0000256" key="6">
    <source>
        <dbReference type="ARBA" id="ARBA00022840"/>
    </source>
</evidence>
<dbReference type="InterPro" id="IPR013221">
    <property type="entry name" value="Mur_ligase_cen"/>
</dbReference>
<dbReference type="Proteomes" id="UP001082703">
    <property type="component" value="Unassembled WGS sequence"/>
</dbReference>